<organism evidence="2 3">
    <name type="scientific">Ornithinibacillus salinisoli</name>
    <dbReference type="NCBI Taxonomy" id="1848459"/>
    <lineage>
        <taxon>Bacteria</taxon>
        <taxon>Bacillati</taxon>
        <taxon>Bacillota</taxon>
        <taxon>Bacilli</taxon>
        <taxon>Bacillales</taxon>
        <taxon>Bacillaceae</taxon>
        <taxon>Ornithinibacillus</taxon>
    </lineage>
</organism>
<dbReference type="Proteomes" id="UP001597383">
    <property type="component" value="Unassembled WGS sequence"/>
</dbReference>
<dbReference type="InterPro" id="IPR025164">
    <property type="entry name" value="Toastrack_DUF4097"/>
</dbReference>
<keyword evidence="3" id="KW-1185">Reference proteome</keyword>
<proteinExistence type="predicted"/>
<evidence type="ECO:0000259" key="1">
    <source>
        <dbReference type="Pfam" id="PF13349"/>
    </source>
</evidence>
<name>A0ABW4VVP0_9BACI</name>
<dbReference type="RefSeq" id="WP_377555040.1">
    <property type="nucleotide sequence ID" value="NZ_JBHUHQ010000006.1"/>
</dbReference>
<gene>
    <name evidence="2" type="ORF">ACFSJF_03315</name>
</gene>
<protein>
    <submittedName>
        <fullName evidence="2">DUF4097 domain-containing protein</fullName>
    </submittedName>
</protein>
<reference evidence="3" key="1">
    <citation type="journal article" date="2019" name="Int. J. Syst. Evol. Microbiol.">
        <title>The Global Catalogue of Microorganisms (GCM) 10K type strain sequencing project: providing services to taxonomists for standard genome sequencing and annotation.</title>
        <authorList>
            <consortium name="The Broad Institute Genomics Platform"/>
            <consortium name="The Broad Institute Genome Sequencing Center for Infectious Disease"/>
            <person name="Wu L."/>
            <person name="Ma J."/>
        </authorList>
    </citation>
    <scope>NUCLEOTIDE SEQUENCE [LARGE SCALE GENOMIC DNA]</scope>
    <source>
        <strain evidence="3">R28</strain>
    </source>
</reference>
<accession>A0ABW4VVP0</accession>
<dbReference type="EMBL" id="JBHUHQ010000006">
    <property type="protein sequence ID" value="MFD2043312.1"/>
    <property type="molecule type" value="Genomic_DNA"/>
</dbReference>
<comment type="caution">
    <text evidence="2">The sequence shown here is derived from an EMBL/GenBank/DDBJ whole genome shotgun (WGS) entry which is preliminary data.</text>
</comment>
<feature type="domain" description="DUF4097" evidence="1">
    <location>
        <begin position="48"/>
        <end position="180"/>
    </location>
</feature>
<evidence type="ECO:0000313" key="2">
    <source>
        <dbReference type="EMBL" id="MFD2043312.1"/>
    </source>
</evidence>
<dbReference type="Pfam" id="PF13349">
    <property type="entry name" value="DUF4097"/>
    <property type="match status" value="1"/>
</dbReference>
<sequence length="268" mass="29699">MPKKKLLITIAVSLIIIGGIGSMVTFQSVFASEPVSKEESFDEQDILNINIESDNSRVEILPTKETTTKVEFTAAEKKNKKYNFQADVENGSLNIVLKEKRFFKFFSFDFSFSGPTLKVYVPEKQYEALNIDVINGKINVEDLHVNLATIETVNGAIQLRDMETNATKVNSENGKVSLRHVRGEIIGEVTNGSISLVVDHLDRPIDLESVNGKLRIETEQEPTNATIDVDVVNGKVDIFGNDSRHTVIGDGENLIKLETVNGSIKVSK</sequence>
<evidence type="ECO:0000313" key="3">
    <source>
        <dbReference type="Proteomes" id="UP001597383"/>
    </source>
</evidence>